<dbReference type="InterPro" id="IPR011009">
    <property type="entry name" value="Kinase-like_dom_sf"/>
</dbReference>
<dbReference type="STRING" id="5601.A0A0D2G6Z1"/>
<feature type="compositionally biased region" description="Polar residues" evidence="11">
    <location>
        <begin position="159"/>
        <end position="168"/>
    </location>
</feature>
<feature type="domain" description="Protein kinase" evidence="12">
    <location>
        <begin position="286"/>
        <end position="757"/>
    </location>
</feature>
<dbReference type="PROSITE" id="PS00107">
    <property type="entry name" value="PROTEIN_KINASE_ATP"/>
    <property type="match status" value="1"/>
</dbReference>
<dbReference type="SUPFAM" id="SSF56112">
    <property type="entry name" value="Protein kinase-like (PK-like)"/>
    <property type="match status" value="1"/>
</dbReference>
<dbReference type="PROSITE" id="PS00108">
    <property type="entry name" value="PROTEIN_KINASE_ST"/>
    <property type="match status" value="1"/>
</dbReference>
<feature type="compositionally biased region" description="Low complexity" evidence="11">
    <location>
        <begin position="824"/>
        <end position="847"/>
    </location>
</feature>
<dbReference type="EC" id="2.7.11.1" evidence="1"/>
<dbReference type="GO" id="GO:0001558">
    <property type="term" value="P:regulation of cell growth"/>
    <property type="evidence" value="ECO:0007669"/>
    <property type="project" value="UniProtKB-ARBA"/>
</dbReference>
<keyword evidence="6 9" id="KW-0067">ATP-binding</keyword>
<feature type="region of interest" description="Disordered" evidence="11">
    <location>
        <begin position="913"/>
        <end position="933"/>
    </location>
</feature>
<feature type="region of interest" description="Disordered" evidence="11">
    <location>
        <begin position="462"/>
        <end position="483"/>
    </location>
</feature>
<evidence type="ECO:0000256" key="10">
    <source>
        <dbReference type="PROSITE-ProRule" id="PRU10141"/>
    </source>
</evidence>
<evidence type="ECO:0000256" key="11">
    <source>
        <dbReference type="SAM" id="MobiDB-lite"/>
    </source>
</evidence>
<feature type="region of interest" description="Disordered" evidence="11">
    <location>
        <begin position="1"/>
        <end position="74"/>
    </location>
</feature>
<feature type="compositionally biased region" description="Polar residues" evidence="11">
    <location>
        <begin position="37"/>
        <end position="59"/>
    </location>
</feature>
<feature type="region of interest" description="Disordered" evidence="11">
    <location>
        <begin position="987"/>
        <end position="1071"/>
    </location>
</feature>
<keyword evidence="5" id="KW-0418">Kinase</keyword>
<evidence type="ECO:0000256" key="5">
    <source>
        <dbReference type="ARBA" id="ARBA00022777"/>
    </source>
</evidence>
<organism evidence="13 14">
    <name type="scientific">Phialophora macrospora</name>
    <dbReference type="NCBI Taxonomy" id="1851006"/>
    <lineage>
        <taxon>Eukaryota</taxon>
        <taxon>Fungi</taxon>
        <taxon>Dikarya</taxon>
        <taxon>Ascomycota</taxon>
        <taxon>Pezizomycotina</taxon>
        <taxon>Eurotiomycetes</taxon>
        <taxon>Chaetothyriomycetidae</taxon>
        <taxon>Chaetothyriales</taxon>
        <taxon>Herpotrichiellaceae</taxon>
        <taxon>Phialophora</taxon>
    </lineage>
</organism>
<dbReference type="Pfam" id="PF00069">
    <property type="entry name" value="Pkinase"/>
    <property type="match status" value="2"/>
</dbReference>
<dbReference type="PANTHER" id="PTHR24350">
    <property type="entry name" value="SERINE/THREONINE-PROTEIN KINASE IAL-RELATED"/>
    <property type="match status" value="1"/>
</dbReference>
<protein>
    <recommendedName>
        <fullName evidence="1">non-specific serine/threonine protein kinase</fullName>
        <ecNumber evidence="1">2.7.11.1</ecNumber>
    </recommendedName>
</protein>
<gene>
    <name evidence="13" type="ORF">PV04_06961</name>
</gene>
<evidence type="ECO:0000259" key="12">
    <source>
        <dbReference type="PROSITE" id="PS50011"/>
    </source>
</evidence>
<feature type="compositionally biased region" description="Acidic residues" evidence="11">
    <location>
        <begin position="1236"/>
        <end position="1246"/>
    </location>
</feature>
<dbReference type="GO" id="GO:0042149">
    <property type="term" value="P:cellular response to glucose starvation"/>
    <property type="evidence" value="ECO:0007669"/>
    <property type="project" value="UniProtKB-ARBA"/>
</dbReference>
<evidence type="ECO:0000256" key="4">
    <source>
        <dbReference type="ARBA" id="ARBA00022741"/>
    </source>
</evidence>
<dbReference type="InterPro" id="IPR030616">
    <property type="entry name" value="Aur-like"/>
</dbReference>
<proteinExistence type="predicted"/>
<evidence type="ECO:0000256" key="8">
    <source>
        <dbReference type="ARBA" id="ARBA00048679"/>
    </source>
</evidence>
<feature type="binding site" evidence="9 10">
    <location>
        <position position="315"/>
    </location>
    <ligand>
        <name>ATP</name>
        <dbReference type="ChEBI" id="CHEBI:30616"/>
    </ligand>
</feature>
<feature type="region of interest" description="Disordered" evidence="11">
    <location>
        <begin position="437"/>
        <end position="456"/>
    </location>
</feature>
<sequence length="1258" mass="138202">MSDNVAITWAPEPRLSHGANAVETMDQSEEDRETGFDDNQTDLSQTVDTATNTQRNTPIALSAQEPAEPVEDDDEFDVDASLHYGFAGSPALTPSVSQQYFPSSNQNSFTSLNSLTGRESDQVQRMGSPTINRTLMTRPSRSLNRGHRSSHSKSFSTSAATLKNVNNERPTYPAQSIEELRGHLHAPRPTRPLRTKSSLPAQNQMYNEMSLWTQQTRDRNSGNTHGTRTADNTPMSSPGLRSANRAPSGSSLNDLDREAHRLPPQTINTVTVGHDLYSGNKIINDYEVIEEIGRGQHGKVKLGRDLKKDMVVAIKIVPRFSGKRRLGRLGTPEDRTKREVAILKKARHPNVVSLLEVIDDPNKNKVYLVLEYVEKGEIKWRKPGVREVTAANNNRFEQERQGFAVSLEPTDQDLFSVAQAKRRHENALRAQTLRTLNSHRTTHPEHWGEDIEEDEELSSISRSASRSLYEPSRTPSSDDLHPDGSLAGSMWGAYTPEDYTYSRKFSVAGSLSAISHMSSEWDFDATDDEHAYVPALTLEEARRAFRDTLSGLQFLHCIGIIHRDIKPANLLVSSNGTVKISDFGVSYLGHPKDPETDPEFDLTEHDVSAIDDERELARSVGTPGFWAPELCWEDPSMFEEKDGPKITGAIDLWALGVTLYCMVYARLPFYATDTMGLHEAICTAEVFLPKTRLVPVDTSQDKPTSQVPNTINSNKRLDYELKFEVVPDTVRDLIRQLLNKEPTKRMTIEQAKKHPWVVEGLQDPSQWIKSPELGKEGKKKILDVDESEISGAVSRMNIIEKALSTVGRGIGSLLARSTGRRRAPSATTSTSRSSESIHSPSASSASTVGKTEREKLREARRSSLRGDELLTALKSSRETTEHPLAQSQTASPDGSAQDNYFDESLVAGNVASSAFSPPVRHEPRPPAPDRAVSTMSTAESIRTIRASHFHRLPVPFPETPRDERPVSQDRGLRARVDGLWEGTAKTLARLGSRDRRPLRDDRSPASSRHSSESDAHAGPSVAVSTASAEGSIEPPDVLRNAEIPVTDNGSPTTPHLPTYGNNKSSFQPPASTREAFEQAQQVNQRRLLQEAQDQAAVAAQAALQPPLQVTAQCPPSPDDITFLEKHNARVMNEPTVFSLGSNTIHGGPSASTIASSLDGYGASSVSQSLSNPSIGFISGASSPPGESFLSYSDAPAKAAVTKEPEPEFMRTADTVITHGKPAQVATAPALEHCGYNDDEDEDDSDDGMMMPTSWKKTL</sequence>
<evidence type="ECO:0000313" key="14">
    <source>
        <dbReference type="Proteomes" id="UP000054266"/>
    </source>
</evidence>
<dbReference type="FunFam" id="3.30.200.20:FF:000206">
    <property type="entry name" value="Serine/threonine-protein kinase Ssp1"/>
    <property type="match status" value="1"/>
</dbReference>
<dbReference type="InterPro" id="IPR017441">
    <property type="entry name" value="Protein_kinase_ATP_BS"/>
</dbReference>
<name>A0A0D2G6Z1_9EURO</name>
<dbReference type="Proteomes" id="UP000054266">
    <property type="component" value="Unassembled WGS sequence"/>
</dbReference>
<dbReference type="PROSITE" id="PS50011">
    <property type="entry name" value="PROTEIN_KINASE_DOM"/>
    <property type="match status" value="1"/>
</dbReference>
<evidence type="ECO:0000256" key="1">
    <source>
        <dbReference type="ARBA" id="ARBA00012513"/>
    </source>
</evidence>
<evidence type="ECO:0000256" key="7">
    <source>
        <dbReference type="ARBA" id="ARBA00047899"/>
    </source>
</evidence>
<feature type="compositionally biased region" description="Polar residues" evidence="11">
    <location>
        <begin position="1047"/>
        <end position="1070"/>
    </location>
</feature>
<dbReference type="AlphaFoldDB" id="A0A0D2G6Z1"/>
<evidence type="ECO:0000256" key="3">
    <source>
        <dbReference type="ARBA" id="ARBA00022679"/>
    </source>
</evidence>
<dbReference type="Gene3D" id="1.10.510.10">
    <property type="entry name" value="Transferase(Phosphotransferase) domain 1"/>
    <property type="match status" value="1"/>
</dbReference>
<reference evidence="13 14" key="1">
    <citation type="submission" date="2015-01" db="EMBL/GenBank/DDBJ databases">
        <title>The Genome Sequence of Capronia semiimmersa CBS27337.</title>
        <authorList>
            <consortium name="The Broad Institute Genomics Platform"/>
            <person name="Cuomo C."/>
            <person name="de Hoog S."/>
            <person name="Gorbushina A."/>
            <person name="Stielow B."/>
            <person name="Teixiera M."/>
            <person name="Abouelleil A."/>
            <person name="Chapman S.B."/>
            <person name="Priest M."/>
            <person name="Young S.K."/>
            <person name="Wortman J."/>
            <person name="Nusbaum C."/>
            <person name="Birren B."/>
        </authorList>
    </citation>
    <scope>NUCLEOTIDE SEQUENCE [LARGE SCALE GENOMIC DNA]</scope>
    <source>
        <strain evidence="13 14">CBS 27337</strain>
    </source>
</reference>
<feature type="compositionally biased region" description="Basic and acidic residues" evidence="11">
    <location>
        <begin position="850"/>
        <end position="868"/>
    </location>
</feature>
<feature type="region of interest" description="Disordered" evidence="11">
    <location>
        <begin position="814"/>
        <end position="899"/>
    </location>
</feature>
<dbReference type="SMART" id="SM00220">
    <property type="entry name" value="S_TKc"/>
    <property type="match status" value="1"/>
</dbReference>
<keyword evidence="2" id="KW-0723">Serine/threonine-protein kinase</keyword>
<dbReference type="InterPro" id="IPR000719">
    <property type="entry name" value="Prot_kinase_dom"/>
</dbReference>
<feature type="region of interest" description="Disordered" evidence="11">
    <location>
        <begin position="213"/>
        <end position="256"/>
    </location>
</feature>
<dbReference type="InterPro" id="IPR008271">
    <property type="entry name" value="Ser/Thr_kinase_AS"/>
</dbReference>
<feature type="compositionally biased region" description="Polar residues" evidence="11">
    <location>
        <begin position="213"/>
        <end position="236"/>
    </location>
</feature>
<feature type="region of interest" description="Disordered" evidence="11">
    <location>
        <begin position="1230"/>
        <end position="1258"/>
    </location>
</feature>
<dbReference type="EMBL" id="KN846959">
    <property type="protein sequence ID" value="KIW67729.1"/>
    <property type="molecule type" value="Genomic_DNA"/>
</dbReference>
<evidence type="ECO:0000256" key="6">
    <source>
        <dbReference type="ARBA" id="ARBA00022840"/>
    </source>
</evidence>
<feature type="compositionally biased region" description="Polar residues" evidence="11">
    <location>
        <begin position="97"/>
        <end position="143"/>
    </location>
</feature>
<evidence type="ECO:0000256" key="2">
    <source>
        <dbReference type="ARBA" id="ARBA00022527"/>
    </source>
</evidence>
<evidence type="ECO:0000256" key="9">
    <source>
        <dbReference type="PIRSR" id="PIRSR630616-2"/>
    </source>
</evidence>
<dbReference type="Gene3D" id="3.30.200.20">
    <property type="entry name" value="Phosphorylase Kinase, domain 1"/>
    <property type="match status" value="1"/>
</dbReference>
<feature type="region of interest" description="Disordered" evidence="11">
    <location>
        <begin position="97"/>
        <end position="168"/>
    </location>
</feature>
<keyword evidence="3" id="KW-0808">Transferase</keyword>
<comment type="catalytic activity">
    <reaction evidence="8">
        <text>L-seryl-[protein] + ATP = O-phospho-L-seryl-[protein] + ADP + H(+)</text>
        <dbReference type="Rhea" id="RHEA:17989"/>
        <dbReference type="Rhea" id="RHEA-COMP:9863"/>
        <dbReference type="Rhea" id="RHEA-COMP:11604"/>
        <dbReference type="ChEBI" id="CHEBI:15378"/>
        <dbReference type="ChEBI" id="CHEBI:29999"/>
        <dbReference type="ChEBI" id="CHEBI:30616"/>
        <dbReference type="ChEBI" id="CHEBI:83421"/>
        <dbReference type="ChEBI" id="CHEBI:456216"/>
        <dbReference type="EC" id="2.7.11.1"/>
    </reaction>
</comment>
<feature type="compositionally biased region" description="Polar residues" evidence="11">
    <location>
        <begin position="885"/>
        <end position="898"/>
    </location>
</feature>
<keyword evidence="4 9" id="KW-0547">Nucleotide-binding</keyword>
<dbReference type="GO" id="GO:0005524">
    <property type="term" value="F:ATP binding"/>
    <property type="evidence" value="ECO:0007669"/>
    <property type="project" value="UniProtKB-UniRule"/>
</dbReference>
<dbReference type="HOGENOM" id="CLU_004329_1_1_1"/>
<accession>A0A0D2G6Z1</accession>
<keyword evidence="14" id="KW-1185">Reference proteome</keyword>
<feature type="compositionally biased region" description="Basic and acidic residues" evidence="11">
    <location>
        <begin position="991"/>
        <end position="1015"/>
    </location>
</feature>
<dbReference type="GO" id="GO:0004674">
    <property type="term" value="F:protein serine/threonine kinase activity"/>
    <property type="evidence" value="ECO:0007669"/>
    <property type="project" value="UniProtKB-KW"/>
</dbReference>
<evidence type="ECO:0000313" key="13">
    <source>
        <dbReference type="EMBL" id="KIW67729.1"/>
    </source>
</evidence>
<comment type="catalytic activity">
    <reaction evidence="7">
        <text>L-threonyl-[protein] + ATP = O-phospho-L-threonyl-[protein] + ADP + H(+)</text>
        <dbReference type="Rhea" id="RHEA:46608"/>
        <dbReference type="Rhea" id="RHEA-COMP:11060"/>
        <dbReference type="Rhea" id="RHEA-COMP:11605"/>
        <dbReference type="ChEBI" id="CHEBI:15378"/>
        <dbReference type="ChEBI" id="CHEBI:30013"/>
        <dbReference type="ChEBI" id="CHEBI:30616"/>
        <dbReference type="ChEBI" id="CHEBI:61977"/>
        <dbReference type="ChEBI" id="CHEBI:456216"/>
        <dbReference type="EC" id="2.7.11.1"/>
    </reaction>
</comment>
<dbReference type="CDD" id="cd14008">
    <property type="entry name" value="STKc_LKB1_CaMKK"/>
    <property type="match status" value="1"/>
</dbReference>